<dbReference type="Proteomes" id="UP000038040">
    <property type="component" value="Unplaced"/>
</dbReference>
<organism evidence="2 4">
    <name type="scientific">Dracunculus medinensis</name>
    <name type="common">Guinea worm</name>
    <dbReference type="NCBI Taxonomy" id="318479"/>
    <lineage>
        <taxon>Eukaryota</taxon>
        <taxon>Metazoa</taxon>
        <taxon>Ecdysozoa</taxon>
        <taxon>Nematoda</taxon>
        <taxon>Chromadorea</taxon>
        <taxon>Rhabditida</taxon>
        <taxon>Spirurina</taxon>
        <taxon>Dracunculoidea</taxon>
        <taxon>Dracunculidae</taxon>
        <taxon>Dracunculus</taxon>
    </lineage>
</organism>
<evidence type="ECO:0000313" key="2">
    <source>
        <dbReference type="Proteomes" id="UP000038040"/>
    </source>
</evidence>
<dbReference type="AlphaFoldDB" id="A0A0N4U4W3"/>
<proteinExistence type="predicted"/>
<name>A0A0N4U4W3_DRAME</name>
<sequence>MVNELQPSKNDEKFVGIGSHKVVRDLKRFQLTASSNEVERKFSEMEHGYELENPSNNLRRRSLNSDQLIYSSNFGADPVLESSLALRKLSEAFGIEQQQFDLRGLRGCLTN</sequence>
<dbReference type="EMBL" id="UYYG01001155">
    <property type="protein sequence ID" value="VDN56239.1"/>
    <property type="molecule type" value="Genomic_DNA"/>
</dbReference>
<gene>
    <name evidence="1" type="ORF">DME_LOCUS6212</name>
</gene>
<evidence type="ECO:0000313" key="3">
    <source>
        <dbReference type="Proteomes" id="UP000274756"/>
    </source>
</evidence>
<reference evidence="1 3" key="2">
    <citation type="submission" date="2018-11" db="EMBL/GenBank/DDBJ databases">
        <authorList>
            <consortium name="Pathogen Informatics"/>
        </authorList>
    </citation>
    <scope>NUCLEOTIDE SEQUENCE [LARGE SCALE GENOMIC DNA]</scope>
</reference>
<keyword evidence="3" id="KW-1185">Reference proteome</keyword>
<evidence type="ECO:0000313" key="1">
    <source>
        <dbReference type="EMBL" id="VDN56239.1"/>
    </source>
</evidence>
<accession>A0A0N4U4W3</accession>
<dbReference type="Proteomes" id="UP000274756">
    <property type="component" value="Unassembled WGS sequence"/>
</dbReference>
<protein>
    <submittedName>
        <fullName evidence="4">Dimer_Tnp_hAT domain-containing protein</fullName>
    </submittedName>
</protein>
<evidence type="ECO:0000313" key="4">
    <source>
        <dbReference type="WBParaSite" id="DME_0000185201-mRNA-1"/>
    </source>
</evidence>
<reference evidence="4" key="1">
    <citation type="submission" date="2017-02" db="UniProtKB">
        <authorList>
            <consortium name="WormBaseParasite"/>
        </authorList>
    </citation>
    <scope>IDENTIFICATION</scope>
</reference>
<dbReference type="WBParaSite" id="DME_0000185201-mRNA-1">
    <property type="protein sequence ID" value="DME_0000185201-mRNA-1"/>
    <property type="gene ID" value="DME_0000185201"/>
</dbReference>